<keyword evidence="4" id="KW-1185">Reference proteome</keyword>
<keyword evidence="2" id="KW-0732">Signal</keyword>
<feature type="chain" id="PRO_5045994139" description="Lipocalin-like domain-containing protein" evidence="2">
    <location>
        <begin position="20"/>
        <end position="345"/>
    </location>
</feature>
<evidence type="ECO:0000256" key="2">
    <source>
        <dbReference type="SAM" id="SignalP"/>
    </source>
</evidence>
<evidence type="ECO:0008006" key="5">
    <source>
        <dbReference type="Google" id="ProtNLM"/>
    </source>
</evidence>
<organism evidence="3 4">
    <name type="scientific">Thalassolituus marinus</name>
    <dbReference type="NCBI Taxonomy" id="671053"/>
    <lineage>
        <taxon>Bacteria</taxon>
        <taxon>Pseudomonadati</taxon>
        <taxon>Pseudomonadota</taxon>
        <taxon>Gammaproteobacteria</taxon>
        <taxon>Oceanospirillales</taxon>
        <taxon>Oceanospirillaceae</taxon>
        <taxon>Thalassolituus</taxon>
    </lineage>
</organism>
<evidence type="ECO:0000256" key="1">
    <source>
        <dbReference type="SAM" id="MobiDB-lite"/>
    </source>
</evidence>
<dbReference type="PROSITE" id="PS51257">
    <property type="entry name" value="PROKAR_LIPOPROTEIN"/>
    <property type="match status" value="1"/>
</dbReference>
<comment type="caution">
    <text evidence="3">The sequence shown here is derived from an EMBL/GenBank/DDBJ whole genome shotgun (WGS) entry which is preliminary data.</text>
</comment>
<evidence type="ECO:0000313" key="4">
    <source>
        <dbReference type="Proteomes" id="UP000714380"/>
    </source>
</evidence>
<feature type="compositionally biased region" description="Polar residues" evidence="1">
    <location>
        <begin position="77"/>
        <end position="93"/>
    </location>
</feature>
<feature type="compositionally biased region" description="Low complexity" evidence="1">
    <location>
        <begin position="29"/>
        <end position="45"/>
    </location>
</feature>
<accession>A0ABS7ZQ61</accession>
<name>A0ABS7ZQ61_9GAMM</name>
<feature type="compositionally biased region" description="Gly residues" evidence="1">
    <location>
        <begin position="46"/>
        <end position="64"/>
    </location>
</feature>
<dbReference type="Proteomes" id="UP000714380">
    <property type="component" value="Unassembled WGS sequence"/>
</dbReference>
<feature type="region of interest" description="Disordered" evidence="1">
    <location>
        <begin position="19"/>
        <end position="93"/>
    </location>
</feature>
<sequence length="345" mass="35996">MRFFYVALLALLLAGCPLNDDSSGSSSATDNGGQTDDGNDNNTGGDSSGDGDSSGGDGDSGSDGGTTTPPPVDCNWQEPTEVTPTETLGNTSDATIYSLDGYSERSDLNSDLTGTWVLIHKVTSSSDSANTRNTTILEQKTHFVIRDNGGQLEVSVCNSNGSGFEDLEDTSSDFTLPLFGGITQPTFSKTSNSQLTGQALSGTGISYSNQSTQAIKISAATSAFGQSTLTFDATTESNANTFCFSQRRERSMQQACTADPQDTELSLYMLLGTESGQQGLSYRTTPYYTLNNDNQLMLQTTTPASNSISASATSVSINISLDDAKKVSTGTPAVTGSLVGSLTLP</sequence>
<dbReference type="RefSeq" id="WP_225671562.1">
    <property type="nucleotide sequence ID" value="NZ_JAEDAH010000010.1"/>
</dbReference>
<feature type="signal peptide" evidence="2">
    <location>
        <begin position="1"/>
        <end position="19"/>
    </location>
</feature>
<protein>
    <recommendedName>
        <fullName evidence="5">Lipocalin-like domain-containing protein</fullName>
    </recommendedName>
</protein>
<reference evidence="3 4" key="1">
    <citation type="submission" date="2020-12" db="EMBL/GenBank/DDBJ databases">
        <title>Novel Thalassolituus-related marine hydrocarbonoclastic bacteria mediated algae-derived hydrocarbons mineralization in twilight zone of the northern South China Sea.</title>
        <authorList>
            <person name="Dong C."/>
        </authorList>
    </citation>
    <scope>NUCLEOTIDE SEQUENCE [LARGE SCALE GENOMIC DNA]</scope>
    <source>
        <strain evidence="3 4">IMCC1826</strain>
    </source>
</reference>
<gene>
    <name evidence="3" type="ORF">I9W95_02630</name>
</gene>
<dbReference type="EMBL" id="JAEDAH010000010">
    <property type="protein sequence ID" value="MCA6062495.1"/>
    <property type="molecule type" value="Genomic_DNA"/>
</dbReference>
<evidence type="ECO:0000313" key="3">
    <source>
        <dbReference type="EMBL" id="MCA6062495.1"/>
    </source>
</evidence>
<proteinExistence type="predicted"/>